<keyword evidence="2" id="KW-1185">Reference proteome</keyword>
<organism evidence="1 2">
    <name type="scientific">Quercus suber</name>
    <name type="common">Cork oak</name>
    <dbReference type="NCBI Taxonomy" id="58331"/>
    <lineage>
        <taxon>Eukaryota</taxon>
        <taxon>Viridiplantae</taxon>
        <taxon>Streptophyta</taxon>
        <taxon>Embryophyta</taxon>
        <taxon>Tracheophyta</taxon>
        <taxon>Spermatophyta</taxon>
        <taxon>Magnoliopsida</taxon>
        <taxon>eudicotyledons</taxon>
        <taxon>Gunneridae</taxon>
        <taxon>Pentapetalae</taxon>
        <taxon>rosids</taxon>
        <taxon>fabids</taxon>
        <taxon>Fagales</taxon>
        <taxon>Fagaceae</taxon>
        <taxon>Quercus</taxon>
    </lineage>
</organism>
<sequence length="140" mass="15592">MFLVATPKSGIYAPEYDYGLFDLQTDVYSFGVVALEVLSGKSNNNYMPSDIVCLLDRYFLTSYSCLIITPLPFATNGNLMKLIDESLGSEIQAILSLKSGDFMDDYNYQNTRYIVPPSLSNISELYTTAHRSISLLSIIA</sequence>
<gene>
    <name evidence="1" type="ORF">CFP56_004143</name>
</gene>
<protein>
    <submittedName>
        <fullName evidence="1">Lrr receptor-like serine/threonine-protein kinase</fullName>
    </submittedName>
</protein>
<comment type="caution">
    <text evidence="1">The sequence shown here is derived from an EMBL/GenBank/DDBJ whole genome shotgun (WGS) entry which is preliminary data.</text>
</comment>
<dbReference type="InterPro" id="IPR011009">
    <property type="entry name" value="Kinase-like_dom_sf"/>
</dbReference>
<dbReference type="AlphaFoldDB" id="A0AAW0LD63"/>
<evidence type="ECO:0000313" key="1">
    <source>
        <dbReference type="EMBL" id="KAK7848864.1"/>
    </source>
</evidence>
<dbReference type="Proteomes" id="UP000237347">
    <property type="component" value="Unassembled WGS sequence"/>
</dbReference>
<reference evidence="1 2" key="1">
    <citation type="journal article" date="2018" name="Sci. Data">
        <title>The draft genome sequence of cork oak.</title>
        <authorList>
            <person name="Ramos A.M."/>
            <person name="Usie A."/>
            <person name="Barbosa P."/>
            <person name="Barros P.M."/>
            <person name="Capote T."/>
            <person name="Chaves I."/>
            <person name="Simoes F."/>
            <person name="Abreu I."/>
            <person name="Carrasquinho I."/>
            <person name="Faro C."/>
            <person name="Guimaraes J.B."/>
            <person name="Mendonca D."/>
            <person name="Nobrega F."/>
            <person name="Rodrigues L."/>
            <person name="Saibo N.J.M."/>
            <person name="Varela M.C."/>
            <person name="Egas C."/>
            <person name="Matos J."/>
            <person name="Miguel C.M."/>
            <person name="Oliveira M.M."/>
            <person name="Ricardo C.P."/>
            <person name="Goncalves S."/>
        </authorList>
    </citation>
    <scope>NUCLEOTIDE SEQUENCE [LARGE SCALE GENOMIC DNA]</scope>
    <source>
        <strain evidence="2">cv. HL8</strain>
    </source>
</reference>
<dbReference type="SUPFAM" id="SSF56112">
    <property type="entry name" value="Protein kinase-like (PK-like)"/>
    <property type="match status" value="1"/>
</dbReference>
<dbReference type="Gene3D" id="1.10.510.10">
    <property type="entry name" value="Transferase(Phosphotransferase) domain 1"/>
    <property type="match status" value="1"/>
</dbReference>
<evidence type="ECO:0000313" key="2">
    <source>
        <dbReference type="Proteomes" id="UP000237347"/>
    </source>
</evidence>
<accession>A0AAW0LD63</accession>
<dbReference type="GO" id="GO:0016301">
    <property type="term" value="F:kinase activity"/>
    <property type="evidence" value="ECO:0007669"/>
    <property type="project" value="UniProtKB-KW"/>
</dbReference>
<proteinExistence type="predicted"/>
<name>A0AAW0LD63_QUESU</name>
<dbReference type="EMBL" id="PKMF04000121">
    <property type="protein sequence ID" value="KAK7848864.1"/>
    <property type="molecule type" value="Genomic_DNA"/>
</dbReference>